<dbReference type="EMBL" id="LIZX01000064">
    <property type="protein sequence ID" value="KPJ67198.1"/>
    <property type="molecule type" value="Genomic_DNA"/>
</dbReference>
<feature type="compositionally biased region" description="Low complexity" evidence="1">
    <location>
        <begin position="58"/>
        <end position="78"/>
    </location>
</feature>
<evidence type="ECO:0000256" key="1">
    <source>
        <dbReference type="SAM" id="MobiDB-lite"/>
    </source>
</evidence>
<evidence type="ECO:0000313" key="3">
    <source>
        <dbReference type="Proteomes" id="UP000051861"/>
    </source>
</evidence>
<accession>A0A0S7XXL7</accession>
<comment type="caution">
    <text evidence="2">The sequence shown here is derived from an EMBL/GenBank/DDBJ whole genome shotgun (WGS) entry which is preliminary data.</text>
</comment>
<dbReference type="AlphaFoldDB" id="A0A0S7XXL7"/>
<evidence type="ECO:0008006" key="4">
    <source>
        <dbReference type="Google" id="ProtNLM"/>
    </source>
</evidence>
<protein>
    <recommendedName>
        <fullName evidence="4">Flagellar hook-length control protein-like C-terminal domain-containing protein</fullName>
    </recommendedName>
</protein>
<evidence type="ECO:0000313" key="2">
    <source>
        <dbReference type="EMBL" id="KPJ67198.1"/>
    </source>
</evidence>
<proteinExistence type="predicted"/>
<dbReference type="Proteomes" id="UP000051861">
    <property type="component" value="Unassembled WGS sequence"/>
</dbReference>
<feature type="compositionally biased region" description="Polar residues" evidence="1">
    <location>
        <begin position="24"/>
        <end position="51"/>
    </location>
</feature>
<name>A0A0S7XXL7_UNCSA</name>
<organism evidence="2 3">
    <name type="scientific">candidate division WOR-1 bacterium DG_54_3</name>
    <dbReference type="NCBI Taxonomy" id="1703775"/>
    <lineage>
        <taxon>Bacteria</taxon>
        <taxon>Bacillati</taxon>
        <taxon>Saganbacteria</taxon>
    </lineage>
</organism>
<feature type="region of interest" description="Disordered" evidence="1">
    <location>
        <begin position="1"/>
        <end position="78"/>
    </location>
</feature>
<reference evidence="2 3" key="1">
    <citation type="journal article" date="2015" name="Microbiome">
        <title>Genomic resolution of linkages in carbon, nitrogen, and sulfur cycling among widespread estuary sediment bacteria.</title>
        <authorList>
            <person name="Baker B.J."/>
            <person name="Lazar C.S."/>
            <person name="Teske A.P."/>
            <person name="Dick G.J."/>
        </authorList>
    </citation>
    <scope>NUCLEOTIDE SEQUENCE [LARGE SCALE GENOMIC DNA]</scope>
    <source>
        <strain evidence="2">DG_54_3</strain>
    </source>
</reference>
<sequence>MVGEFAAEGGGVHPGKPIIWPTGKASSTPVNASSQAQTSGGVRGVPTQTAPTKPGEVAPTETAPTGAPTAAPAKAAPSVARPLTVEDIRAHLLNIQINPNDFNTKLASLMLRNGVELSRANFVKLMTMLQGTDKSQAMQEAAVLLLMKGIDSPQAVKVLGQYFAQNPGLASQLLGMQEAVGNLVSALGMGKGLLDANLVSQLAALLSQFDETFRNLTQKASGKEAINRQNMINDVRALKALLSGVQDKAPASGSAEAQALSSSLMEFQGKLDGVMQNMLAQAILSQSGRSEVNYLYHQIPNAMTNPPKDLEIVVKRDGEGKDSNVDPRNTQVVMSMETENMGKMVVSMYVKNNKVYVVFVFSEKDYGNQGRGLIAKEFGELQQKLADRNYMITGYQVKVDPAMCNIRPYLIPMIPSLENLLKKIDIEA</sequence>
<gene>
    <name evidence="2" type="ORF">AMJ44_07375</name>
</gene>